<sequence>MSLSYILLIYVAGVAVNGSCADSVPTPTIVFSSGYINVATPVTVRCESPEGTECNFYRDHDPKPIRKLDYKQGACQFKLLWNEFKKWNKTEVDLSCVILQKREDKSIKTSKPSDARRLIVSADPIRKPSVHVEKIGNYLNLRCEAKAGTSCYFYLNNGDSNFKKLPLIDNVCVGRVAEEEMQRKRSSAEEIFITCSVELLVEGEDTVTSQRSESLGITIDVVNPPGATSSPSEFSLIKPVQEETSSNVTAQGRGFLVIISLGAGSLFLVLLAGSVLCVLQRKCGVQGRPVNTGSPPEQQDQTPPCVYSVITKLSRDEEEDSSLQYATVTYTSDRASLQYATVTSTGNQVGPGRSKIKFEIAGEYALLAES</sequence>
<name>A0ABM3CLT5_SALSA</name>
<dbReference type="Proteomes" id="UP001652741">
    <property type="component" value="Chromosome ssa01"/>
</dbReference>
<feature type="chain" id="PRO_5046457458" evidence="2">
    <location>
        <begin position="22"/>
        <end position="370"/>
    </location>
</feature>
<accession>A0ABM3CLT5</accession>
<dbReference type="GeneID" id="106566474"/>
<evidence type="ECO:0000313" key="4">
    <source>
        <dbReference type="RefSeq" id="XP_045547518.1"/>
    </source>
</evidence>
<feature type="signal peptide" evidence="2">
    <location>
        <begin position="1"/>
        <end position="21"/>
    </location>
</feature>
<evidence type="ECO:0000256" key="1">
    <source>
        <dbReference type="SAM" id="Phobius"/>
    </source>
</evidence>
<evidence type="ECO:0000313" key="3">
    <source>
        <dbReference type="Proteomes" id="UP001652741"/>
    </source>
</evidence>
<dbReference type="RefSeq" id="XP_045547518.1">
    <property type="nucleotide sequence ID" value="XM_045691562.1"/>
</dbReference>
<keyword evidence="2" id="KW-0732">Signal</keyword>
<feature type="transmembrane region" description="Helical" evidence="1">
    <location>
        <begin position="255"/>
        <end position="279"/>
    </location>
</feature>
<keyword evidence="1" id="KW-0812">Transmembrane</keyword>
<gene>
    <name evidence="4" type="primary">LOC106566474</name>
</gene>
<keyword evidence="1" id="KW-0472">Membrane</keyword>
<proteinExistence type="predicted"/>
<keyword evidence="1" id="KW-1133">Transmembrane helix</keyword>
<keyword evidence="3" id="KW-1185">Reference proteome</keyword>
<protein>
    <submittedName>
        <fullName evidence="4">Uncharacterized protein isoform X1</fullName>
    </submittedName>
</protein>
<evidence type="ECO:0000256" key="2">
    <source>
        <dbReference type="SAM" id="SignalP"/>
    </source>
</evidence>
<reference evidence="4" key="1">
    <citation type="submission" date="2025-08" db="UniProtKB">
        <authorList>
            <consortium name="RefSeq"/>
        </authorList>
    </citation>
    <scope>IDENTIFICATION</scope>
</reference>
<organism evidence="3 4">
    <name type="scientific">Salmo salar</name>
    <name type="common">Atlantic salmon</name>
    <dbReference type="NCBI Taxonomy" id="8030"/>
    <lineage>
        <taxon>Eukaryota</taxon>
        <taxon>Metazoa</taxon>
        <taxon>Chordata</taxon>
        <taxon>Craniata</taxon>
        <taxon>Vertebrata</taxon>
        <taxon>Euteleostomi</taxon>
        <taxon>Actinopterygii</taxon>
        <taxon>Neopterygii</taxon>
        <taxon>Teleostei</taxon>
        <taxon>Protacanthopterygii</taxon>
        <taxon>Salmoniformes</taxon>
        <taxon>Salmonidae</taxon>
        <taxon>Salmoninae</taxon>
        <taxon>Salmo</taxon>
    </lineage>
</organism>